<dbReference type="InterPro" id="IPR020475">
    <property type="entry name" value="Endothelin"/>
</dbReference>
<evidence type="ECO:0000256" key="3">
    <source>
        <dbReference type="ARBA" id="ARBA00022525"/>
    </source>
</evidence>
<reference evidence="8" key="4">
    <citation type="submission" date="2025-08" db="UniProtKB">
        <authorList>
            <consortium name="Ensembl"/>
        </authorList>
    </citation>
    <scope>IDENTIFICATION</scope>
</reference>
<evidence type="ECO:0000256" key="2">
    <source>
        <dbReference type="ARBA" id="ARBA00010959"/>
    </source>
</evidence>
<dbReference type="RefSeq" id="XP_007893060.1">
    <property type="nucleotide sequence ID" value="XM_007894869.2"/>
</dbReference>
<dbReference type="GO" id="GO:0003100">
    <property type="term" value="P:regulation of systemic arterial blood pressure by endothelin"/>
    <property type="evidence" value="ECO:0007669"/>
    <property type="project" value="TreeGrafter"/>
</dbReference>
<dbReference type="STRING" id="7868.ENSCMIP00000042454"/>
<keyword evidence="4" id="KW-0838">Vasoactive</keyword>
<dbReference type="GO" id="GO:0005615">
    <property type="term" value="C:extracellular space"/>
    <property type="evidence" value="ECO:0007669"/>
    <property type="project" value="TreeGrafter"/>
</dbReference>
<dbReference type="GeneID" id="103179532"/>
<keyword evidence="9" id="KW-1185">Reference proteome</keyword>
<dbReference type="PROSITE" id="PS00270">
    <property type="entry name" value="ENDOTHELIN"/>
    <property type="match status" value="2"/>
</dbReference>
<proteinExistence type="inferred from homology"/>
<sequence length="185" mass="20496">MMMPDLKDLLSVTTTLVILLDIGHGFPLSGSSLGGSSGQHLRVKRCSCNNFRDKECIYFCHKDIIWINTPGRTVPYGLGSPPKRRKRSSARCQCSNSKDGMCSQFCQSDNRRSSDTPSVGRESRPLHSRGLGDRSRSSAAEGERILHILRRISASNAQTVRRKGPVKWGEDVPLARKRLGGEEGR</sequence>
<comment type="subcellular location">
    <subcellularLocation>
        <location evidence="1">Secreted</location>
    </subcellularLocation>
</comment>
<dbReference type="GeneTree" id="ENSGT00950000183053"/>
<feature type="compositionally biased region" description="Polar residues" evidence="6">
    <location>
        <begin position="90"/>
        <end position="108"/>
    </location>
</feature>
<evidence type="ECO:0000313" key="9">
    <source>
        <dbReference type="Proteomes" id="UP000314986"/>
    </source>
</evidence>
<dbReference type="InterPro" id="IPR019764">
    <property type="entry name" value="Endothelin_toxin_CS"/>
</dbReference>
<feature type="compositionally biased region" description="Basic and acidic residues" evidence="6">
    <location>
        <begin position="168"/>
        <end position="185"/>
    </location>
</feature>
<keyword evidence="3" id="KW-0964">Secreted</keyword>
<dbReference type="GO" id="GO:0031708">
    <property type="term" value="F:endothelin B receptor binding"/>
    <property type="evidence" value="ECO:0007669"/>
    <property type="project" value="TreeGrafter"/>
</dbReference>
<gene>
    <name evidence="8" type="primary">LOC103179532</name>
</gene>
<feature type="region of interest" description="Disordered" evidence="6">
    <location>
        <begin position="75"/>
        <end position="138"/>
    </location>
</feature>
<feature type="compositionally biased region" description="Basic and acidic residues" evidence="6">
    <location>
        <begin position="121"/>
        <end position="138"/>
    </location>
</feature>
<dbReference type="Pfam" id="PF00322">
    <property type="entry name" value="Endothelin"/>
    <property type="match status" value="1"/>
</dbReference>
<organism evidence="8 9">
    <name type="scientific">Callorhinchus milii</name>
    <name type="common">Ghost shark</name>
    <dbReference type="NCBI Taxonomy" id="7868"/>
    <lineage>
        <taxon>Eukaryota</taxon>
        <taxon>Metazoa</taxon>
        <taxon>Chordata</taxon>
        <taxon>Craniata</taxon>
        <taxon>Vertebrata</taxon>
        <taxon>Chondrichthyes</taxon>
        <taxon>Holocephali</taxon>
        <taxon>Chimaeriformes</taxon>
        <taxon>Callorhinchidae</taxon>
        <taxon>Callorhinchus</taxon>
    </lineage>
</organism>
<reference evidence="8" key="5">
    <citation type="submission" date="2025-09" db="UniProtKB">
        <authorList>
            <consortium name="Ensembl"/>
        </authorList>
    </citation>
    <scope>IDENTIFICATION</scope>
</reference>
<dbReference type="OrthoDB" id="9362154at2759"/>
<dbReference type="GO" id="GO:0006874">
    <property type="term" value="P:intracellular calcium ion homeostasis"/>
    <property type="evidence" value="ECO:0007669"/>
    <property type="project" value="TreeGrafter"/>
</dbReference>
<evidence type="ECO:0000256" key="5">
    <source>
        <dbReference type="ARBA" id="ARBA00023322"/>
    </source>
</evidence>
<name>A0A4W3JG55_CALMI</name>
<dbReference type="PANTHER" id="PTHR13874">
    <property type="entry name" value="ENDOTHELIN"/>
    <property type="match status" value="1"/>
</dbReference>
<dbReference type="GO" id="GO:0014826">
    <property type="term" value="P:vein smooth muscle contraction"/>
    <property type="evidence" value="ECO:0007669"/>
    <property type="project" value="TreeGrafter"/>
</dbReference>
<evidence type="ECO:0000313" key="8">
    <source>
        <dbReference type="Ensembl" id="ENSCMIP00000042454.1"/>
    </source>
</evidence>
<evidence type="ECO:0000256" key="6">
    <source>
        <dbReference type="SAM" id="MobiDB-lite"/>
    </source>
</evidence>
<evidence type="ECO:0000256" key="1">
    <source>
        <dbReference type="ARBA" id="ARBA00004613"/>
    </source>
</evidence>
<feature type="domain" description="Endothelin-like toxin" evidence="7">
    <location>
        <begin position="91"/>
        <end position="112"/>
    </location>
</feature>
<evidence type="ECO:0000259" key="7">
    <source>
        <dbReference type="SMART" id="SM00272"/>
    </source>
</evidence>
<dbReference type="KEGG" id="cmk:103179532"/>
<keyword evidence="5" id="KW-0839">Vasoconstrictor</keyword>
<feature type="region of interest" description="Disordered" evidence="6">
    <location>
        <begin position="156"/>
        <end position="185"/>
    </location>
</feature>
<comment type="similarity">
    <text evidence="2">Belongs to the endothelin/sarafotoxin family.</text>
</comment>
<dbReference type="AlphaFoldDB" id="A0A4W3JG55"/>
<reference evidence="9" key="1">
    <citation type="journal article" date="2006" name="Science">
        <title>Ancient noncoding elements conserved in the human genome.</title>
        <authorList>
            <person name="Venkatesh B."/>
            <person name="Kirkness E.F."/>
            <person name="Loh Y.H."/>
            <person name="Halpern A.L."/>
            <person name="Lee A.P."/>
            <person name="Johnson J."/>
            <person name="Dandona N."/>
            <person name="Viswanathan L.D."/>
            <person name="Tay A."/>
            <person name="Venter J.C."/>
            <person name="Strausberg R.L."/>
            <person name="Brenner S."/>
        </authorList>
    </citation>
    <scope>NUCLEOTIDE SEQUENCE [LARGE SCALE GENOMIC DNA]</scope>
</reference>
<dbReference type="Ensembl" id="ENSCMIT00000043072.1">
    <property type="protein sequence ID" value="ENSCMIP00000042454.1"/>
    <property type="gene ID" value="ENSCMIG00000017654.1"/>
</dbReference>
<dbReference type="PRINTS" id="PR00365">
    <property type="entry name" value="ENDOTHELIN"/>
</dbReference>
<dbReference type="SMART" id="SM00272">
    <property type="entry name" value="END"/>
    <property type="match status" value="2"/>
</dbReference>
<dbReference type="Proteomes" id="UP000314986">
    <property type="component" value="Unassembled WGS sequence"/>
</dbReference>
<dbReference type="GO" id="GO:0019229">
    <property type="term" value="P:regulation of vasoconstriction"/>
    <property type="evidence" value="ECO:0007669"/>
    <property type="project" value="InterPro"/>
</dbReference>
<accession>A0A4W3JG55</accession>
<dbReference type="InParanoid" id="A0A4W3JG55"/>
<feature type="domain" description="Endothelin-like toxin" evidence="7">
    <location>
        <begin position="45"/>
        <end position="66"/>
    </location>
</feature>
<dbReference type="PANTHER" id="PTHR13874:SF9">
    <property type="entry name" value="ENDOTHELIN-2"/>
    <property type="match status" value="1"/>
</dbReference>
<protein>
    <submittedName>
        <fullName evidence="8">Endothelin-2-like</fullName>
    </submittedName>
</protein>
<dbReference type="InterPro" id="IPR001928">
    <property type="entry name" value="Endothln-like_toxin"/>
</dbReference>
<reference evidence="9" key="3">
    <citation type="journal article" date="2014" name="Nature">
        <title>Elephant shark genome provides unique insights into gnathostome evolution.</title>
        <authorList>
            <consortium name="International Elephant Shark Genome Sequencing Consortium"/>
            <person name="Venkatesh B."/>
            <person name="Lee A.P."/>
            <person name="Ravi V."/>
            <person name="Maurya A.K."/>
            <person name="Lian M.M."/>
            <person name="Swann J.B."/>
            <person name="Ohta Y."/>
            <person name="Flajnik M.F."/>
            <person name="Sutoh Y."/>
            <person name="Kasahara M."/>
            <person name="Hoon S."/>
            <person name="Gangu V."/>
            <person name="Roy S.W."/>
            <person name="Irimia M."/>
            <person name="Korzh V."/>
            <person name="Kondrychyn I."/>
            <person name="Lim Z.W."/>
            <person name="Tay B.H."/>
            <person name="Tohari S."/>
            <person name="Kong K.W."/>
            <person name="Ho S."/>
            <person name="Lorente-Galdos B."/>
            <person name="Quilez J."/>
            <person name="Marques-Bonet T."/>
            <person name="Raney B.J."/>
            <person name="Ingham P.W."/>
            <person name="Tay A."/>
            <person name="Hillier L.W."/>
            <person name="Minx P."/>
            <person name="Boehm T."/>
            <person name="Wilson R.K."/>
            <person name="Brenner S."/>
            <person name="Warren W.C."/>
        </authorList>
    </citation>
    <scope>NUCLEOTIDE SEQUENCE [LARGE SCALE GENOMIC DNA]</scope>
</reference>
<evidence type="ECO:0000256" key="4">
    <source>
        <dbReference type="ARBA" id="ARBA00022858"/>
    </source>
</evidence>
<dbReference type="GO" id="GO:0005179">
    <property type="term" value="F:hormone activity"/>
    <property type="evidence" value="ECO:0007669"/>
    <property type="project" value="TreeGrafter"/>
</dbReference>
<reference evidence="9" key="2">
    <citation type="journal article" date="2007" name="PLoS Biol.">
        <title>Survey sequencing and comparative analysis of the elephant shark (Callorhinchus milii) genome.</title>
        <authorList>
            <person name="Venkatesh B."/>
            <person name="Kirkness E.F."/>
            <person name="Loh Y.H."/>
            <person name="Halpern A.L."/>
            <person name="Lee A.P."/>
            <person name="Johnson J."/>
            <person name="Dandona N."/>
            <person name="Viswanathan L.D."/>
            <person name="Tay A."/>
            <person name="Venter J.C."/>
            <person name="Strausberg R.L."/>
            <person name="Brenner S."/>
        </authorList>
    </citation>
    <scope>NUCLEOTIDE SEQUENCE [LARGE SCALE GENOMIC DNA]</scope>
</reference>